<dbReference type="EMBL" id="CP014323">
    <property type="protein sequence ID" value="AMJ99356.1"/>
    <property type="molecule type" value="Genomic_DNA"/>
</dbReference>
<evidence type="ECO:0000313" key="2">
    <source>
        <dbReference type="Proteomes" id="UP000063991"/>
    </source>
</evidence>
<reference evidence="1 2" key="1">
    <citation type="submission" date="2015-12" db="EMBL/GenBank/DDBJ databases">
        <authorList>
            <person name="Shamseldin A."/>
            <person name="Moawad H."/>
            <person name="Abd El-Rahim W.M."/>
            <person name="Sadowsky M.J."/>
        </authorList>
    </citation>
    <scope>NUCLEOTIDE SEQUENCE [LARGE SCALE GENOMIC DNA]</scope>
    <source>
        <strain evidence="1 2">D7</strain>
    </source>
</reference>
<proteinExistence type="predicted"/>
<evidence type="ECO:0000313" key="1">
    <source>
        <dbReference type="EMBL" id="AMJ99356.1"/>
    </source>
</evidence>
<gene>
    <name evidence="1" type="ORF">AVL55_15055</name>
</gene>
<protein>
    <submittedName>
        <fullName evidence="1">Uncharacterized protein</fullName>
    </submittedName>
</protein>
<sequence>MSSLETLVCMVCDGAICVGFIAKAGAEAVSVELTLLDVNDLEVPLPEDEGDMVEEFSCLTIELAYTTTAVKKGLLSQIKMTQVKSLW</sequence>
<name>A0A126Q213_ALTMA</name>
<accession>A0A126Q213</accession>
<dbReference type="AlphaFoldDB" id="A0A126Q213"/>
<dbReference type="Proteomes" id="UP000063991">
    <property type="component" value="Chromosome"/>
</dbReference>
<organism evidence="1 2">
    <name type="scientific">Alteromonas macleodii</name>
    <name type="common">Pseudoalteromonas macleodii</name>
    <dbReference type="NCBI Taxonomy" id="28108"/>
    <lineage>
        <taxon>Bacteria</taxon>
        <taxon>Pseudomonadati</taxon>
        <taxon>Pseudomonadota</taxon>
        <taxon>Gammaproteobacteria</taxon>
        <taxon>Alteromonadales</taxon>
        <taxon>Alteromonadaceae</taxon>
        <taxon>Alteromonas/Salinimonas group</taxon>
        <taxon>Alteromonas</taxon>
    </lineage>
</organism>